<accession>A0A6G1FSY2</accession>
<evidence type="ECO:0008006" key="5">
    <source>
        <dbReference type="Google" id="ProtNLM"/>
    </source>
</evidence>
<evidence type="ECO:0000313" key="3">
    <source>
        <dbReference type="Proteomes" id="UP000504638"/>
    </source>
</evidence>
<proteinExistence type="predicted"/>
<sequence>MPRQAMLFILGLDLRSATTTAPTWQSASVHSCTIHPTSNLLGSSILRARQFPGNSRSCAAVLPASIGLAVGSLYDSGFGRPLMDIGSCRVELIYIRKTKASRIQESRSLDH</sequence>
<feature type="chain" id="PRO_5044631559" description="Secreted protein" evidence="1">
    <location>
        <begin position="21"/>
        <end position="111"/>
    </location>
</feature>
<protein>
    <recommendedName>
        <fullName evidence="5">Secreted protein</fullName>
    </recommendedName>
</protein>
<feature type="signal peptide" evidence="1">
    <location>
        <begin position="1"/>
        <end position="20"/>
    </location>
</feature>
<evidence type="ECO:0000313" key="4">
    <source>
        <dbReference type="RefSeq" id="XP_033530423.1"/>
    </source>
</evidence>
<dbReference type="Proteomes" id="UP000504638">
    <property type="component" value="Unplaced"/>
</dbReference>
<dbReference type="GeneID" id="54414977"/>
<dbReference type="AlphaFoldDB" id="A0A6G1FSY2"/>
<reference evidence="2 4" key="1">
    <citation type="submission" date="2020-01" db="EMBL/GenBank/DDBJ databases">
        <authorList>
            <consortium name="DOE Joint Genome Institute"/>
            <person name="Haridas S."/>
            <person name="Albert R."/>
            <person name="Binder M."/>
            <person name="Bloem J."/>
            <person name="Labutti K."/>
            <person name="Salamov A."/>
            <person name="Andreopoulos B."/>
            <person name="Baker S.E."/>
            <person name="Barry K."/>
            <person name="Bills G."/>
            <person name="Bluhm B.H."/>
            <person name="Cannon C."/>
            <person name="Castanera R."/>
            <person name="Culley D.E."/>
            <person name="Daum C."/>
            <person name="Ezra D."/>
            <person name="Gonzalez J.B."/>
            <person name="Henrissat B."/>
            <person name="Kuo A."/>
            <person name="Liang C."/>
            <person name="Lipzen A."/>
            <person name="Lutzoni F."/>
            <person name="Magnuson J."/>
            <person name="Mondo S."/>
            <person name="Nolan M."/>
            <person name="Ohm R."/>
            <person name="Pangilinan J."/>
            <person name="Park H.-J."/>
            <person name="Ramirez L."/>
            <person name="Alfaro M."/>
            <person name="Sun H."/>
            <person name="Tritt A."/>
            <person name="Yoshinaga Y."/>
            <person name="Zwiers L.-H."/>
            <person name="Turgeon B.G."/>
            <person name="Goodwin S.B."/>
            <person name="Spatafora J.W."/>
            <person name="Crous P.W."/>
            <person name="Grigoriev I.V."/>
        </authorList>
    </citation>
    <scope>NUCLEOTIDE SEQUENCE</scope>
    <source>
        <strain evidence="2 4">CBS 781.70</strain>
    </source>
</reference>
<name>A0A6G1FSY2_9PEZI</name>
<gene>
    <name evidence="2 4" type="ORF">P152DRAFT_209715</name>
</gene>
<reference evidence="4" key="3">
    <citation type="submission" date="2025-04" db="UniProtKB">
        <authorList>
            <consortium name="RefSeq"/>
        </authorList>
    </citation>
    <scope>IDENTIFICATION</scope>
    <source>
        <strain evidence="4">CBS 781.70</strain>
    </source>
</reference>
<dbReference type="EMBL" id="ML975179">
    <property type="protein sequence ID" value="KAF1808792.1"/>
    <property type="molecule type" value="Genomic_DNA"/>
</dbReference>
<reference evidence="4" key="2">
    <citation type="submission" date="2020-04" db="EMBL/GenBank/DDBJ databases">
        <authorList>
            <consortium name="NCBI Genome Project"/>
        </authorList>
    </citation>
    <scope>NUCLEOTIDE SEQUENCE</scope>
    <source>
        <strain evidence="4">CBS 781.70</strain>
    </source>
</reference>
<keyword evidence="1" id="KW-0732">Signal</keyword>
<evidence type="ECO:0000256" key="1">
    <source>
        <dbReference type="SAM" id="SignalP"/>
    </source>
</evidence>
<keyword evidence="3" id="KW-1185">Reference proteome</keyword>
<organism evidence="2">
    <name type="scientific">Eremomyces bilateralis CBS 781.70</name>
    <dbReference type="NCBI Taxonomy" id="1392243"/>
    <lineage>
        <taxon>Eukaryota</taxon>
        <taxon>Fungi</taxon>
        <taxon>Dikarya</taxon>
        <taxon>Ascomycota</taxon>
        <taxon>Pezizomycotina</taxon>
        <taxon>Dothideomycetes</taxon>
        <taxon>Dothideomycetes incertae sedis</taxon>
        <taxon>Eremomycetales</taxon>
        <taxon>Eremomycetaceae</taxon>
        <taxon>Eremomyces</taxon>
    </lineage>
</organism>
<dbReference type="RefSeq" id="XP_033530423.1">
    <property type="nucleotide sequence ID" value="XM_033674407.1"/>
</dbReference>
<evidence type="ECO:0000313" key="2">
    <source>
        <dbReference type="EMBL" id="KAF1808792.1"/>
    </source>
</evidence>